<dbReference type="GO" id="GO:0005242">
    <property type="term" value="F:inward rectifier potassium channel activity"/>
    <property type="evidence" value="ECO:0007669"/>
    <property type="project" value="InterPro"/>
</dbReference>
<evidence type="ECO:0000259" key="14">
    <source>
        <dbReference type="Pfam" id="PF17655"/>
    </source>
</evidence>
<dbReference type="SUPFAM" id="SSF81296">
    <property type="entry name" value="E set domains"/>
    <property type="match status" value="1"/>
</dbReference>
<keyword evidence="2 11" id="KW-0813">Transport</keyword>
<reference evidence="15" key="1">
    <citation type="submission" date="2021-01" db="EMBL/GenBank/DDBJ databases">
        <authorList>
            <person name="Corre E."/>
            <person name="Pelletier E."/>
            <person name="Niang G."/>
            <person name="Scheremetjew M."/>
            <person name="Finn R."/>
            <person name="Kale V."/>
            <person name="Holt S."/>
            <person name="Cochrane G."/>
            <person name="Meng A."/>
            <person name="Brown T."/>
            <person name="Cohen L."/>
        </authorList>
    </citation>
    <scope>NUCLEOTIDE SEQUENCE</scope>
    <source>
        <strain evidence="15">CCMP1756</strain>
    </source>
</reference>
<dbReference type="InterPro" id="IPR013099">
    <property type="entry name" value="K_chnl_dom"/>
</dbReference>
<keyword evidence="8 11" id="KW-0406">Ion transport</keyword>
<dbReference type="Gene3D" id="3.40.30.10">
    <property type="entry name" value="Glutaredoxin"/>
    <property type="match status" value="1"/>
</dbReference>
<evidence type="ECO:0000256" key="11">
    <source>
        <dbReference type="RuleBase" id="RU003822"/>
    </source>
</evidence>
<evidence type="ECO:0000256" key="1">
    <source>
        <dbReference type="ARBA" id="ARBA00004141"/>
    </source>
</evidence>
<evidence type="ECO:0000256" key="4">
    <source>
        <dbReference type="ARBA" id="ARBA00022692"/>
    </source>
</evidence>
<dbReference type="GO" id="GO:1990573">
    <property type="term" value="P:potassium ion import across plasma membrane"/>
    <property type="evidence" value="ECO:0007669"/>
    <property type="project" value="TreeGrafter"/>
</dbReference>
<protein>
    <recommendedName>
        <fullName evidence="18">Potassium channel domain-containing protein</fullName>
    </recommendedName>
</protein>
<keyword evidence="3 11" id="KW-0633">Potassium transport</keyword>
<keyword evidence="9 12" id="KW-0472">Membrane</keyword>
<dbReference type="GO" id="GO:0005886">
    <property type="term" value="C:plasma membrane"/>
    <property type="evidence" value="ECO:0007669"/>
    <property type="project" value="TreeGrafter"/>
</dbReference>
<comment type="subcellular location">
    <subcellularLocation>
        <location evidence="1 11">Membrane</location>
        <topology evidence="1 11">Multi-pass membrane protein</topology>
    </subcellularLocation>
</comment>
<dbReference type="EMBL" id="HBIW01003598">
    <property type="protein sequence ID" value="CAE0687535.1"/>
    <property type="molecule type" value="Transcribed_RNA"/>
</dbReference>
<feature type="transmembrane region" description="Helical" evidence="12">
    <location>
        <begin position="159"/>
        <end position="183"/>
    </location>
</feature>
<evidence type="ECO:0000256" key="10">
    <source>
        <dbReference type="ARBA" id="ARBA00023303"/>
    </source>
</evidence>
<keyword evidence="7 12" id="KW-1133">Transmembrane helix</keyword>
<evidence type="ECO:0000256" key="8">
    <source>
        <dbReference type="ARBA" id="ARBA00023065"/>
    </source>
</evidence>
<dbReference type="SUPFAM" id="SSF47616">
    <property type="entry name" value="GST C-terminal domain-like"/>
    <property type="match status" value="2"/>
</dbReference>
<evidence type="ECO:0000259" key="13">
    <source>
        <dbReference type="Pfam" id="PF07885"/>
    </source>
</evidence>
<keyword evidence="10 11" id="KW-0407">Ion channel</keyword>
<dbReference type="GO" id="GO:0034765">
    <property type="term" value="P:regulation of monoatomic ion transmembrane transport"/>
    <property type="evidence" value="ECO:0007669"/>
    <property type="project" value="TreeGrafter"/>
</dbReference>
<evidence type="ECO:0000256" key="6">
    <source>
        <dbReference type="ARBA" id="ARBA00022958"/>
    </source>
</evidence>
<dbReference type="Gene3D" id="2.60.40.1400">
    <property type="entry name" value="G protein-activated inward rectifier potassium channel 1"/>
    <property type="match status" value="1"/>
</dbReference>
<feature type="domain" description="Potassium channel" evidence="13">
    <location>
        <begin position="121"/>
        <end position="187"/>
    </location>
</feature>
<gene>
    <name evidence="15" type="ORF">PCAL00307_LOCUS2969</name>
    <name evidence="16" type="ORF">PECAL_1P23780</name>
</gene>
<dbReference type="PANTHER" id="PTHR11767">
    <property type="entry name" value="INWARD RECTIFIER POTASSIUM CHANNEL"/>
    <property type="match status" value="1"/>
</dbReference>
<evidence type="ECO:0000256" key="9">
    <source>
        <dbReference type="ARBA" id="ARBA00023136"/>
    </source>
</evidence>
<dbReference type="InterPro" id="IPR014756">
    <property type="entry name" value="Ig_E-set"/>
</dbReference>
<evidence type="ECO:0000313" key="16">
    <source>
        <dbReference type="EMBL" id="CAH0365915.1"/>
    </source>
</evidence>
<evidence type="ECO:0000313" key="17">
    <source>
        <dbReference type="Proteomes" id="UP000789595"/>
    </source>
</evidence>
<evidence type="ECO:0000256" key="2">
    <source>
        <dbReference type="ARBA" id="ARBA00022448"/>
    </source>
</evidence>
<dbReference type="Gene3D" id="1.20.1050.10">
    <property type="match status" value="1"/>
</dbReference>
<evidence type="ECO:0000256" key="7">
    <source>
        <dbReference type="ARBA" id="ARBA00022989"/>
    </source>
</evidence>
<dbReference type="AlphaFoldDB" id="A0A7S3ZMF0"/>
<accession>A0A7S3ZMF0</accession>
<evidence type="ECO:0000256" key="5">
    <source>
        <dbReference type="ARBA" id="ARBA00022882"/>
    </source>
</evidence>
<dbReference type="InterPro" id="IPR016449">
    <property type="entry name" value="K_chnl_inward-rec_Kir"/>
</dbReference>
<name>A0A7S3ZMF0_9STRA</name>
<organism evidence="15">
    <name type="scientific">Pelagomonas calceolata</name>
    <dbReference type="NCBI Taxonomy" id="35677"/>
    <lineage>
        <taxon>Eukaryota</taxon>
        <taxon>Sar</taxon>
        <taxon>Stramenopiles</taxon>
        <taxon>Ochrophyta</taxon>
        <taxon>Pelagophyceae</taxon>
        <taxon>Pelagomonadales</taxon>
        <taxon>Pelagomonadaceae</taxon>
        <taxon>Pelagomonas</taxon>
    </lineage>
</organism>
<keyword evidence="17" id="KW-1185">Reference proteome</keyword>
<dbReference type="Pfam" id="PF17655">
    <property type="entry name" value="IRK_C"/>
    <property type="match status" value="1"/>
</dbReference>
<dbReference type="InterPro" id="IPR013518">
    <property type="entry name" value="K_chnl_inward-rec_Kir_cyto"/>
</dbReference>
<evidence type="ECO:0000256" key="3">
    <source>
        <dbReference type="ARBA" id="ARBA00022538"/>
    </source>
</evidence>
<feature type="domain" description="Inward rectifier potassium channel C-terminal" evidence="14">
    <location>
        <begin position="194"/>
        <end position="352"/>
    </location>
</feature>
<reference evidence="16" key="2">
    <citation type="submission" date="2021-11" db="EMBL/GenBank/DDBJ databases">
        <authorList>
            <consortium name="Genoscope - CEA"/>
            <person name="William W."/>
        </authorList>
    </citation>
    <scope>NUCLEOTIDE SEQUENCE</scope>
</reference>
<feature type="transmembrane region" description="Helical" evidence="12">
    <location>
        <begin position="100"/>
        <end position="122"/>
    </location>
</feature>
<keyword evidence="6 11" id="KW-0630">Potassium</keyword>
<keyword evidence="4 11" id="KW-0812">Transmembrane</keyword>
<keyword evidence="5 11" id="KW-0851">Voltage-gated channel</keyword>
<sequence>MTAKVAAAEETKEPTPSLKTIARMKSFAQRAKRSSSGPGQLRRQMSQRIVAYREASERTKVLKAKERAAKSKAAIDHAGGLLADADDLYFSTLKLHWPALLLHVLAAYTAIVLVSTIVNLLCARGLGFDGTGTWWTAIMYAAANVVTMGYGEVNVSTKGAYFAGIVQMALGLMLNVVCFAVVVSKFQQPRSRLVFASHFCVTKRDGKRVLLIRLANRRCNLILHPEIRVLFLTPHATQEGESYIGQNELQLETVSSAMTGVLTVSHVIDEKSPLGKYVKDDTFDREAFCDESNALSVTVLGRDTVYHDDLMCKHTYLCAKDAIFDQHFSWMTRRDENGKVVLDFHRLDDTEAAASVAAPPTANPNVPPPSLHFNDIDVHVFCGGLKLGDRLRPNCVFSENAYAACEAKGLRVKRHFIDLAAKPQWFLDLVSDYGAKAETPCVLLPGGEFVTDTAKVLARLAPYDGVGMAVEPADVSPGMLMSWFGYQASVPVTVRDLQNAEKWAESRLKLDKFVDKLRPIDAYLDGRDYLSDSAKIGWSDLRYIFFVGFVDMFSRVCDPEGAAYVQSQCPRVKAWVERCSKDPVVLKARCGLNFDPRLPANCAAMQKMVGKYFKHQADLLPSFVDEVLAPYDAFASGSAPLLAFEDVDVHLFAGGLRLGDKLVESCIFSDNVYAACIQAGWKLRRHWIDLEDKPQWFLDLVEKNEAKAETPCALIKKADGSAEFVIDTTKLLERLAPSKGEGFPVADADVMPGLMMPWFGFQASLPVLVRDVRDAAKASAKEEKLTAFVERLKLLDAYLQDHDYLSGGSAPGWSDWRFIFLAGITVMMTRNFDADGGTKIEEQCPKVIAWINRLTRDPIFLRTREGVAYDPRAPQNALSMRHLVHKYFKHQKDLVPAFVDEVLAPFDAVAATAKQKAAAPATKGNAIAQSGLQKKELATFCL</sequence>
<dbReference type="Proteomes" id="UP000789595">
    <property type="component" value="Unassembled WGS sequence"/>
</dbReference>
<dbReference type="EMBL" id="CAKKNE010000001">
    <property type="protein sequence ID" value="CAH0365915.1"/>
    <property type="molecule type" value="Genomic_DNA"/>
</dbReference>
<proteinExistence type="inferred from homology"/>
<dbReference type="Pfam" id="PF07885">
    <property type="entry name" value="Ion_trans_2"/>
    <property type="match status" value="1"/>
</dbReference>
<evidence type="ECO:0000313" key="15">
    <source>
        <dbReference type="EMBL" id="CAE0687535.1"/>
    </source>
</evidence>
<dbReference type="Gene3D" id="1.10.287.70">
    <property type="match status" value="1"/>
</dbReference>
<dbReference type="InterPro" id="IPR036282">
    <property type="entry name" value="Glutathione-S-Trfase_C_sf"/>
</dbReference>
<dbReference type="GO" id="GO:0034702">
    <property type="term" value="C:monoatomic ion channel complex"/>
    <property type="evidence" value="ECO:0007669"/>
    <property type="project" value="UniProtKB-KW"/>
</dbReference>
<dbReference type="SUPFAM" id="SSF81324">
    <property type="entry name" value="Voltage-gated potassium channels"/>
    <property type="match status" value="1"/>
</dbReference>
<feature type="transmembrane region" description="Helical" evidence="12">
    <location>
        <begin position="134"/>
        <end position="153"/>
    </location>
</feature>
<comment type="similarity">
    <text evidence="11">Belongs to the inward rectifier-type potassium channel (TC 1.A.2.1) family.</text>
</comment>
<evidence type="ECO:0000256" key="12">
    <source>
        <dbReference type="SAM" id="Phobius"/>
    </source>
</evidence>
<dbReference type="OrthoDB" id="195517at2759"/>
<dbReference type="InterPro" id="IPR041647">
    <property type="entry name" value="IRK_C"/>
</dbReference>
<dbReference type="PANTHER" id="PTHR11767:SF102">
    <property type="entry name" value="INWARDLY RECTIFYING POTASSIUM CHANNEL 1, ISOFORM F"/>
    <property type="match status" value="1"/>
</dbReference>
<evidence type="ECO:0008006" key="18">
    <source>
        <dbReference type="Google" id="ProtNLM"/>
    </source>
</evidence>